<dbReference type="InParanoid" id="K1P6N6"/>
<proteinExistence type="predicted"/>
<evidence type="ECO:0000313" key="1">
    <source>
        <dbReference type="EMBL" id="EKC17233.1"/>
    </source>
</evidence>
<organism evidence="1">
    <name type="scientific">Magallana gigas</name>
    <name type="common">Pacific oyster</name>
    <name type="synonym">Crassostrea gigas</name>
    <dbReference type="NCBI Taxonomy" id="29159"/>
    <lineage>
        <taxon>Eukaryota</taxon>
        <taxon>Metazoa</taxon>
        <taxon>Spiralia</taxon>
        <taxon>Lophotrochozoa</taxon>
        <taxon>Mollusca</taxon>
        <taxon>Bivalvia</taxon>
        <taxon>Autobranchia</taxon>
        <taxon>Pteriomorphia</taxon>
        <taxon>Ostreida</taxon>
        <taxon>Ostreoidea</taxon>
        <taxon>Ostreidae</taxon>
        <taxon>Magallana</taxon>
    </lineage>
</organism>
<dbReference type="HOGENOM" id="CLU_2099193_0_0_1"/>
<protein>
    <submittedName>
        <fullName evidence="1">Uncharacterized protein</fullName>
    </submittedName>
</protein>
<dbReference type="EMBL" id="JH823172">
    <property type="protein sequence ID" value="EKC17233.1"/>
    <property type="molecule type" value="Genomic_DNA"/>
</dbReference>
<name>K1P6N6_MAGGI</name>
<accession>K1P6N6</accession>
<gene>
    <name evidence="1" type="ORF">CGI_10001537</name>
</gene>
<dbReference type="AlphaFoldDB" id="K1P6N6"/>
<sequence length="116" mass="12807">MVTAVKLLEDSTASCCYNFYRDGNQCKDCPDGYFGFNCSEVCETPSYGLKCALKCDCFPCHHIYGCNSATSSREETTVLVETKGGDATNKLQETIVTVVRQITIPTDLFSKKCKES</sequence>
<reference evidence="1" key="1">
    <citation type="journal article" date="2012" name="Nature">
        <title>The oyster genome reveals stress adaptation and complexity of shell formation.</title>
        <authorList>
            <person name="Zhang G."/>
            <person name="Fang X."/>
            <person name="Guo X."/>
            <person name="Li L."/>
            <person name="Luo R."/>
            <person name="Xu F."/>
            <person name="Yang P."/>
            <person name="Zhang L."/>
            <person name="Wang X."/>
            <person name="Qi H."/>
            <person name="Xiong Z."/>
            <person name="Que H."/>
            <person name="Xie Y."/>
            <person name="Holland P.W."/>
            <person name="Paps J."/>
            <person name="Zhu Y."/>
            <person name="Wu F."/>
            <person name="Chen Y."/>
            <person name="Wang J."/>
            <person name="Peng C."/>
            <person name="Meng J."/>
            <person name="Yang L."/>
            <person name="Liu J."/>
            <person name="Wen B."/>
            <person name="Zhang N."/>
            <person name="Huang Z."/>
            <person name="Zhu Q."/>
            <person name="Feng Y."/>
            <person name="Mount A."/>
            <person name="Hedgecock D."/>
            <person name="Xu Z."/>
            <person name="Liu Y."/>
            <person name="Domazet-Loso T."/>
            <person name="Du Y."/>
            <person name="Sun X."/>
            <person name="Zhang S."/>
            <person name="Liu B."/>
            <person name="Cheng P."/>
            <person name="Jiang X."/>
            <person name="Li J."/>
            <person name="Fan D."/>
            <person name="Wang W."/>
            <person name="Fu W."/>
            <person name="Wang T."/>
            <person name="Wang B."/>
            <person name="Zhang J."/>
            <person name="Peng Z."/>
            <person name="Li Y."/>
            <person name="Li N."/>
            <person name="Wang J."/>
            <person name="Chen M."/>
            <person name="He Y."/>
            <person name="Tan F."/>
            <person name="Song X."/>
            <person name="Zheng Q."/>
            <person name="Huang R."/>
            <person name="Yang H."/>
            <person name="Du X."/>
            <person name="Chen L."/>
            <person name="Yang M."/>
            <person name="Gaffney P.M."/>
            <person name="Wang S."/>
            <person name="Luo L."/>
            <person name="She Z."/>
            <person name="Ming Y."/>
            <person name="Huang W."/>
            <person name="Zhang S."/>
            <person name="Huang B."/>
            <person name="Zhang Y."/>
            <person name="Qu T."/>
            <person name="Ni P."/>
            <person name="Miao G."/>
            <person name="Wang J."/>
            <person name="Wang Q."/>
            <person name="Steinberg C.E."/>
            <person name="Wang H."/>
            <person name="Li N."/>
            <person name="Qian L."/>
            <person name="Zhang G."/>
            <person name="Li Y."/>
            <person name="Yang H."/>
            <person name="Liu X."/>
            <person name="Wang J."/>
            <person name="Yin Y."/>
            <person name="Wang J."/>
        </authorList>
    </citation>
    <scope>NUCLEOTIDE SEQUENCE [LARGE SCALE GENOMIC DNA]</scope>
    <source>
        <strain evidence="1">05x7-T-G4-1.051#20</strain>
    </source>
</reference>